<keyword evidence="1" id="KW-1133">Transmembrane helix</keyword>
<proteinExistence type="predicted"/>
<name>A0A3B0J1A5_9RICK</name>
<protein>
    <submittedName>
        <fullName evidence="2">Uncharacterized protein</fullName>
    </submittedName>
</protein>
<reference evidence="2" key="1">
    <citation type="submission" date="2018-04" db="EMBL/GenBank/DDBJ databases">
        <authorList>
            <person name="Go L.Y."/>
            <person name="Mitchell J.A."/>
        </authorList>
    </citation>
    <scope>NUCLEOTIDE SEQUENCE</scope>
    <source>
        <strain evidence="2">WBAF</strain>
    </source>
</reference>
<evidence type="ECO:0000256" key="1">
    <source>
        <dbReference type="SAM" id="Phobius"/>
    </source>
</evidence>
<organism evidence="2">
    <name type="scientific">Wolbachia endosymbiont of Aleurodicus floccissimus</name>
    <dbReference type="NCBI Taxonomy" id="2152762"/>
    <lineage>
        <taxon>Bacteria</taxon>
        <taxon>Pseudomonadati</taxon>
        <taxon>Pseudomonadota</taxon>
        <taxon>Alphaproteobacteria</taxon>
        <taxon>Rickettsiales</taxon>
        <taxon>Anaplasmataceae</taxon>
        <taxon>Wolbachieae</taxon>
        <taxon>Wolbachia</taxon>
    </lineage>
</organism>
<feature type="transmembrane region" description="Helical" evidence="1">
    <location>
        <begin position="12"/>
        <end position="33"/>
    </location>
</feature>
<sequence>MVKIRSNLKKRLKQRFVVLTLLINTLFISYFLIKNTKNTFNQIIVKEINIGADNEK</sequence>
<gene>
    <name evidence="2" type="ORF">WBAF_1378</name>
</gene>
<dbReference type="AlphaFoldDB" id="A0A3B0J1A5"/>
<keyword evidence="1" id="KW-0472">Membrane</keyword>
<accession>A0A3B0J1A5</accession>
<dbReference type="EMBL" id="OUNF01000369">
    <property type="protein sequence ID" value="SPP34405.1"/>
    <property type="molecule type" value="Genomic_DNA"/>
</dbReference>
<keyword evidence="1" id="KW-0812">Transmembrane</keyword>
<evidence type="ECO:0000313" key="2">
    <source>
        <dbReference type="EMBL" id="SPP34405.1"/>
    </source>
</evidence>